<accession>A0A645HGK4</accession>
<evidence type="ECO:0000313" key="1">
    <source>
        <dbReference type="EMBL" id="MPN37309.1"/>
    </source>
</evidence>
<organism evidence="1">
    <name type="scientific">bioreactor metagenome</name>
    <dbReference type="NCBI Taxonomy" id="1076179"/>
    <lineage>
        <taxon>unclassified sequences</taxon>
        <taxon>metagenomes</taxon>
        <taxon>ecological metagenomes</taxon>
    </lineage>
</organism>
<dbReference type="EMBL" id="VSSQ01091890">
    <property type="protein sequence ID" value="MPN37309.1"/>
    <property type="molecule type" value="Genomic_DNA"/>
</dbReference>
<proteinExistence type="predicted"/>
<protein>
    <recommendedName>
        <fullName evidence="2">Lipocalin-like domain-containing protein</fullName>
    </recommendedName>
</protein>
<comment type="caution">
    <text evidence="1">The sequence shown here is derived from an EMBL/GenBank/DDBJ whole genome shotgun (WGS) entry which is preliminary data.</text>
</comment>
<dbReference type="PROSITE" id="PS51257">
    <property type="entry name" value="PROKAR_LIPOPROTEIN"/>
    <property type="match status" value="1"/>
</dbReference>
<evidence type="ECO:0008006" key="2">
    <source>
        <dbReference type="Google" id="ProtNLM"/>
    </source>
</evidence>
<dbReference type="AlphaFoldDB" id="A0A645HGK4"/>
<gene>
    <name evidence="1" type="ORF">SDC9_184825</name>
</gene>
<name>A0A645HGK4_9ZZZZ</name>
<sequence length="137" mass="15408">MPMKTVFKKRAIQSIKGCIFLTVILLLGVSCDKDGNEDPVYDGKWVYESSTPVIDQSYFQSYIEIFQDRTFVIYDSSRSLTIEGGENKVTPNGLTITDPETKITYSFKLLGKKDNKLTLRTAFFGPQTTLTLKLSGT</sequence>
<reference evidence="1" key="1">
    <citation type="submission" date="2019-08" db="EMBL/GenBank/DDBJ databases">
        <authorList>
            <person name="Kucharzyk K."/>
            <person name="Murdoch R.W."/>
            <person name="Higgins S."/>
            <person name="Loffler F."/>
        </authorList>
    </citation>
    <scope>NUCLEOTIDE SEQUENCE</scope>
</reference>